<dbReference type="SUPFAM" id="SSF50998">
    <property type="entry name" value="Quinoprotein alcohol dehydrogenase-like"/>
    <property type="match status" value="1"/>
</dbReference>
<comment type="caution">
    <text evidence="3">The sequence shown here is derived from an EMBL/GenBank/DDBJ whole genome shotgun (WGS) entry which is preliminary data.</text>
</comment>
<organism evidence="3 4">
    <name type="scientific">Aquimarina mytili</name>
    <dbReference type="NCBI Taxonomy" id="874423"/>
    <lineage>
        <taxon>Bacteria</taxon>
        <taxon>Pseudomonadati</taxon>
        <taxon>Bacteroidota</taxon>
        <taxon>Flavobacteriia</taxon>
        <taxon>Flavobacteriales</taxon>
        <taxon>Flavobacteriaceae</taxon>
        <taxon>Aquimarina</taxon>
    </lineage>
</organism>
<dbReference type="PROSITE" id="PS51257">
    <property type="entry name" value="PROKAR_LIPOPROTEIN"/>
    <property type="match status" value="1"/>
</dbReference>
<dbReference type="RefSeq" id="WP_201915901.1">
    <property type="nucleotide sequence ID" value="NZ_BAABAX010000001.1"/>
</dbReference>
<sequence length="458" mass="49254">MKFSKYVLLLIFASALCTTAGCSSDDSEPQNPVSEPDPDPVVGTDDQIDWVKTFGGTNEDNALSLVEASDGGYVLAGYTQSIDGDITDKSATDSDYWVLKLSNTGTILWSKTYGGSADDRAEKIIKTTDGGYALVGYSRSLDEDVAANAGLQDYWIVKINAEGNIQWEKSFGFSGIDRAFSLVQTQDGGYFITGFLDVTASGGEGNDNRSSTQRHGVGEFWGIKLDASGEKEWRRYFGGTNNDRSYDAVQTQDGGFLMIGSSESVDFDVTNSKGSYDFWAVKINAEGTKLWQKSYGGSEIDVGYAIADSGDGKFLIVGDSRSADGDITKAKGNADLWVIQIDGNGNLIWEKSIGGTEFDTGRSISKMQNGNYVIAGNSRSSNVDITQNKGQSDALSIIINSNGETQWKITNGGTQAEFGEGCIETSDKKIVIVGNSESSDFDIPNNKGSKDALIIKYK</sequence>
<evidence type="ECO:0000256" key="1">
    <source>
        <dbReference type="SAM" id="MobiDB-lite"/>
    </source>
</evidence>
<evidence type="ECO:0000256" key="2">
    <source>
        <dbReference type="SAM" id="SignalP"/>
    </source>
</evidence>
<keyword evidence="4" id="KW-1185">Reference proteome</keyword>
<dbReference type="PANTHER" id="PTHR42754:SF1">
    <property type="entry name" value="LIPOPROTEIN"/>
    <property type="match status" value="1"/>
</dbReference>
<proteinExistence type="predicted"/>
<feature type="compositionally biased region" description="Polar residues" evidence="1">
    <location>
        <begin position="23"/>
        <end position="33"/>
    </location>
</feature>
<dbReference type="EMBL" id="JAERQJ010000001">
    <property type="protein sequence ID" value="MBL0681915.1"/>
    <property type="molecule type" value="Genomic_DNA"/>
</dbReference>
<evidence type="ECO:0008006" key="5">
    <source>
        <dbReference type="Google" id="ProtNLM"/>
    </source>
</evidence>
<gene>
    <name evidence="3" type="ORF">JJQ60_00160</name>
</gene>
<accession>A0A936ZTT6</accession>
<evidence type="ECO:0000313" key="4">
    <source>
        <dbReference type="Proteomes" id="UP000651057"/>
    </source>
</evidence>
<protein>
    <recommendedName>
        <fullName evidence="5">Bulb-type lectin domain-containing protein</fullName>
    </recommendedName>
</protein>
<dbReference type="PANTHER" id="PTHR42754">
    <property type="entry name" value="ENDOGLUCANASE"/>
    <property type="match status" value="1"/>
</dbReference>
<keyword evidence="2" id="KW-0732">Signal</keyword>
<reference evidence="3" key="1">
    <citation type="submission" date="2021-01" db="EMBL/GenBank/DDBJ databases">
        <authorList>
            <person name="Zhong Y.L."/>
        </authorList>
    </citation>
    <scope>NUCLEOTIDE SEQUENCE</scope>
    <source>
        <strain evidence="3">KCTC 23302</strain>
    </source>
</reference>
<feature type="chain" id="PRO_5036737306" description="Bulb-type lectin domain-containing protein" evidence="2">
    <location>
        <begin position="21"/>
        <end position="458"/>
    </location>
</feature>
<feature type="region of interest" description="Disordered" evidence="1">
    <location>
        <begin position="23"/>
        <end position="42"/>
    </location>
</feature>
<name>A0A936ZTT6_9FLAO</name>
<evidence type="ECO:0000313" key="3">
    <source>
        <dbReference type="EMBL" id="MBL0681915.1"/>
    </source>
</evidence>
<dbReference type="Proteomes" id="UP000651057">
    <property type="component" value="Unassembled WGS sequence"/>
</dbReference>
<dbReference type="AlphaFoldDB" id="A0A936ZTT6"/>
<feature type="signal peptide" evidence="2">
    <location>
        <begin position="1"/>
        <end position="20"/>
    </location>
</feature>
<dbReference type="InterPro" id="IPR011047">
    <property type="entry name" value="Quinoprotein_ADH-like_sf"/>
</dbReference>